<dbReference type="STRING" id="1882483.A0A317XRN4"/>
<dbReference type="PANTHER" id="PTHR46007:SF8">
    <property type="entry name" value="C2H2-TYPE DOMAIN-CONTAINING PROTEIN"/>
    <property type="match status" value="1"/>
</dbReference>
<dbReference type="OrthoDB" id="3366300at2759"/>
<dbReference type="Proteomes" id="UP000246740">
    <property type="component" value="Unassembled WGS sequence"/>
</dbReference>
<dbReference type="GO" id="GO:0003713">
    <property type="term" value="F:transcription coactivator activity"/>
    <property type="evidence" value="ECO:0007669"/>
    <property type="project" value="TreeGrafter"/>
</dbReference>
<dbReference type="GO" id="GO:0016592">
    <property type="term" value="C:mediator complex"/>
    <property type="evidence" value="ECO:0007669"/>
    <property type="project" value="TreeGrafter"/>
</dbReference>
<feature type="compositionally biased region" description="Polar residues" evidence="1">
    <location>
        <begin position="499"/>
        <end position="511"/>
    </location>
</feature>
<evidence type="ECO:0000313" key="2">
    <source>
        <dbReference type="EMBL" id="PWY99960.1"/>
    </source>
</evidence>
<dbReference type="EMBL" id="KZ819193">
    <property type="protein sequence ID" value="PWY99960.1"/>
    <property type="molecule type" value="Genomic_DNA"/>
</dbReference>
<feature type="region of interest" description="Disordered" evidence="1">
    <location>
        <begin position="313"/>
        <end position="409"/>
    </location>
</feature>
<evidence type="ECO:0000313" key="3">
    <source>
        <dbReference type="Proteomes" id="UP000246740"/>
    </source>
</evidence>
<feature type="compositionally biased region" description="Low complexity" evidence="1">
    <location>
        <begin position="106"/>
        <end position="159"/>
    </location>
</feature>
<dbReference type="InParanoid" id="A0A317XRN4"/>
<protein>
    <submittedName>
        <fullName evidence="2">Uncharacterized protein</fullName>
    </submittedName>
</protein>
<keyword evidence="3" id="KW-1185">Reference proteome</keyword>
<proteinExistence type="predicted"/>
<dbReference type="GO" id="GO:0045944">
    <property type="term" value="P:positive regulation of transcription by RNA polymerase II"/>
    <property type="evidence" value="ECO:0007669"/>
    <property type="project" value="TreeGrafter"/>
</dbReference>
<reference evidence="2 3" key="1">
    <citation type="journal article" date="2018" name="Mol. Biol. Evol.">
        <title>Broad Genomic Sampling Reveals a Smut Pathogenic Ancestry of the Fungal Clade Ustilaginomycotina.</title>
        <authorList>
            <person name="Kijpornyongpan T."/>
            <person name="Mondo S.J."/>
            <person name="Barry K."/>
            <person name="Sandor L."/>
            <person name="Lee J."/>
            <person name="Lipzen A."/>
            <person name="Pangilinan J."/>
            <person name="LaButti K."/>
            <person name="Hainaut M."/>
            <person name="Henrissat B."/>
            <person name="Grigoriev I.V."/>
            <person name="Spatafora J.W."/>
            <person name="Aime M.C."/>
        </authorList>
    </citation>
    <scope>NUCLEOTIDE SEQUENCE [LARGE SCALE GENOMIC DNA]</scope>
    <source>
        <strain evidence="2 3">MCA 3645</strain>
    </source>
</reference>
<sequence length="511" mass="52625">MSTATYQTPVRQPYGQQFATPLRTTSGSSTSGLTPNANAAGGDTPGSSKSVRFQPQPLPHQYQALGQQHQLLVLQQQQQQQQQQQLQLHQQQQQLQQQPSSLFNRSASSSTTALAPASAGAGAVQRSSSAALSTPSTPAKSASSATPATPGMASSSSTAWLPPASRAALSRRLRWNASALALLWITPLLTTKPKDLYWSALDMVYETFGGNLDERVDAIFGWVLWAASIVLLFNTVEASILVRRKEVEPASAALAGVVGGEKGGAAGLGSQLTARGAPASATPTGAAATLLGFQSPGSAKSLNFVAASRLKGSPKTRVSSIGPGSPISSSSPSSSSTAAAAGVLARRNSPNKTPSGANANANGSATAAGSTMSEDTTDYSRFSPSRQRHGGHGFGSPLSSNTGAAAGASSNNIASPFARIGRRTTSSTFAHHSPIPLGLGAGGRSHDLSNLSVAYSDDADAEDFLADDSFEVERALRSIRNSLPPQPQQQPQQQQLPLSTSATASVTPVKT</sequence>
<feature type="region of interest" description="Disordered" evidence="1">
    <location>
        <begin position="97"/>
        <end position="159"/>
    </location>
</feature>
<feature type="region of interest" description="Disordered" evidence="1">
    <location>
        <begin position="1"/>
        <end position="60"/>
    </location>
</feature>
<organism evidence="2 3">
    <name type="scientific">Testicularia cyperi</name>
    <dbReference type="NCBI Taxonomy" id="1882483"/>
    <lineage>
        <taxon>Eukaryota</taxon>
        <taxon>Fungi</taxon>
        <taxon>Dikarya</taxon>
        <taxon>Basidiomycota</taxon>
        <taxon>Ustilaginomycotina</taxon>
        <taxon>Ustilaginomycetes</taxon>
        <taxon>Ustilaginales</taxon>
        <taxon>Anthracoideaceae</taxon>
        <taxon>Testicularia</taxon>
    </lineage>
</organism>
<feature type="compositionally biased region" description="Polar residues" evidence="1">
    <location>
        <begin position="1"/>
        <end position="19"/>
    </location>
</feature>
<dbReference type="InterPro" id="IPR051647">
    <property type="entry name" value="Mediator_comp_sub12"/>
</dbReference>
<feature type="compositionally biased region" description="Low complexity" evidence="1">
    <location>
        <begin position="20"/>
        <end position="35"/>
    </location>
</feature>
<feature type="compositionally biased region" description="Low complexity" evidence="1">
    <location>
        <begin position="399"/>
        <end position="409"/>
    </location>
</feature>
<feature type="compositionally biased region" description="Low complexity" evidence="1">
    <location>
        <begin position="355"/>
        <end position="371"/>
    </location>
</feature>
<evidence type="ECO:0000256" key="1">
    <source>
        <dbReference type="SAM" id="MobiDB-lite"/>
    </source>
</evidence>
<dbReference type="PANTHER" id="PTHR46007">
    <property type="entry name" value="MEDIATOR OF RNA POLYMERASE II TRANSCRIPTION SUBUNIT 12"/>
    <property type="match status" value="1"/>
</dbReference>
<accession>A0A317XRN4</accession>
<feature type="region of interest" description="Disordered" evidence="1">
    <location>
        <begin position="480"/>
        <end position="511"/>
    </location>
</feature>
<dbReference type="AlphaFoldDB" id="A0A317XRN4"/>
<feature type="compositionally biased region" description="Low complexity" evidence="1">
    <location>
        <begin position="319"/>
        <end position="336"/>
    </location>
</feature>
<gene>
    <name evidence="2" type="ORF">BCV70DRAFT_200136</name>
</gene>
<feature type="compositionally biased region" description="Low complexity" evidence="1">
    <location>
        <begin position="489"/>
        <end position="498"/>
    </location>
</feature>
<name>A0A317XRN4_9BASI</name>